<dbReference type="Pfam" id="PF13783">
    <property type="entry name" value="DUF4177"/>
    <property type="match status" value="1"/>
</dbReference>
<evidence type="ECO:0000313" key="1">
    <source>
        <dbReference type="EMBL" id="QPC84442.1"/>
    </source>
</evidence>
<dbReference type="AlphaFoldDB" id="A0A7S8ECG3"/>
<evidence type="ECO:0000313" key="2">
    <source>
        <dbReference type="Proteomes" id="UP000594468"/>
    </source>
</evidence>
<keyword evidence="2" id="KW-1185">Reference proteome</keyword>
<dbReference type="InterPro" id="IPR025234">
    <property type="entry name" value="YjzH-like"/>
</dbReference>
<gene>
    <name evidence="1" type="ORF">G4Y79_08725</name>
</gene>
<dbReference type="KEGG" id="pmet:G4Y79_08725"/>
<accession>A0A7S8ECG3</accession>
<dbReference type="Proteomes" id="UP000594468">
    <property type="component" value="Chromosome"/>
</dbReference>
<name>A0A7S8ECG3_9CHLR</name>
<protein>
    <submittedName>
        <fullName evidence="1">DUF4177 domain-containing protein</fullName>
    </submittedName>
</protein>
<dbReference type="EMBL" id="CP062983">
    <property type="protein sequence ID" value="QPC84442.1"/>
    <property type="molecule type" value="Genomic_DNA"/>
</dbReference>
<proteinExistence type="predicted"/>
<reference evidence="1 2" key="1">
    <citation type="submission" date="2020-02" db="EMBL/GenBank/DDBJ databases">
        <authorList>
            <person name="Zheng R.K."/>
            <person name="Sun C.M."/>
        </authorList>
    </citation>
    <scope>NUCLEOTIDE SEQUENCE [LARGE SCALE GENOMIC DNA]</scope>
    <source>
        <strain evidence="2">rifampicinis</strain>
    </source>
</reference>
<dbReference type="RefSeq" id="WP_195172505.1">
    <property type="nucleotide sequence ID" value="NZ_CP062983.1"/>
</dbReference>
<organism evidence="1 2">
    <name type="scientific">Phototrophicus methaneseepsis</name>
    <dbReference type="NCBI Taxonomy" id="2710758"/>
    <lineage>
        <taxon>Bacteria</taxon>
        <taxon>Bacillati</taxon>
        <taxon>Chloroflexota</taxon>
        <taxon>Candidatus Thermofontia</taxon>
        <taxon>Phototrophicales</taxon>
        <taxon>Phototrophicaceae</taxon>
        <taxon>Phototrophicus</taxon>
    </lineage>
</organism>
<sequence length="66" mass="7473">MQKWEYLVIYIADSKVAPDSSDFDNALDADTYTDKLNVYGQAGWELVSFEWQIDGAKAALKRPVQS</sequence>